<protein>
    <submittedName>
        <fullName evidence="7">LysE/ArgO family amino acid transporter</fullName>
    </submittedName>
</protein>
<evidence type="ECO:0000313" key="7">
    <source>
        <dbReference type="EMBL" id="MFC7419574.1"/>
    </source>
</evidence>
<feature type="transmembrane region" description="Helical" evidence="6">
    <location>
        <begin position="184"/>
        <end position="205"/>
    </location>
</feature>
<comment type="caution">
    <text evidence="7">The sequence shown here is derived from an EMBL/GenBank/DDBJ whole genome shotgun (WGS) entry which is preliminary data.</text>
</comment>
<accession>A0ABW2QWW9</accession>
<feature type="transmembrane region" description="Helical" evidence="6">
    <location>
        <begin position="73"/>
        <end position="93"/>
    </location>
</feature>
<evidence type="ECO:0000256" key="3">
    <source>
        <dbReference type="ARBA" id="ARBA00022692"/>
    </source>
</evidence>
<evidence type="ECO:0000256" key="2">
    <source>
        <dbReference type="ARBA" id="ARBA00022475"/>
    </source>
</evidence>
<feature type="transmembrane region" description="Helical" evidence="6">
    <location>
        <begin position="153"/>
        <end position="172"/>
    </location>
</feature>
<organism evidence="7 8">
    <name type="scientific">Iodobacter arcticus</name>
    <dbReference type="NCBI Taxonomy" id="590593"/>
    <lineage>
        <taxon>Bacteria</taxon>
        <taxon>Pseudomonadati</taxon>
        <taxon>Pseudomonadota</taxon>
        <taxon>Betaproteobacteria</taxon>
        <taxon>Neisseriales</taxon>
        <taxon>Chitinibacteraceae</taxon>
        <taxon>Iodobacter</taxon>
    </lineage>
</organism>
<evidence type="ECO:0000256" key="6">
    <source>
        <dbReference type="SAM" id="Phobius"/>
    </source>
</evidence>
<gene>
    <name evidence="7" type="ORF">ACFQNF_06740</name>
</gene>
<dbReference type="Pfam" id="PF01810">
    <property type="entry name" value="LysE"/>
    <property type="match status" value="1"/>
</dbReference>
<evidence type="ECO:0000256" key="4">
    <source>
        <dbReference type="ARBA" id="ARBA00022989"/>
    </source>
</evidence>
<sequence>MPYPVSFATIANGAALSASLIMAIGAQNTFVLRQGLTKQHVFLTALICSLCDLVLMSIGVAGMGHALNTMPDLQRWMAVFGTIFVLWYGFNAFKKALHPDVLGEDHRERAFGTPSKVIMAGLAFSLLNPHALLDTVVLVGSIGAQQAPAERPLFVIGAVGFSFIWFFSLAYGSSKLSHLFNKPLAWRILDILIGLMMMVIAYSLIKMTGFF</sequence>
<reference evidence="8" key="1">
    <citation type="journal article" date="2019" name="Int. J. Syst. Evol. Microbiol.">
        <title>The Global Catalogue of Microorganisms (GCM) 10K type strain sequencing project: providing services to taxonomists for standard genome sequencing and annotation.</title>
        <authorList>
            <consortium name="The Broad Institute Genomics Platform"/>
            <consortium name="The Broad Institute Genome Sequencing Center for Infectious Disease"/>
            <person name="Wu L."/>
            <person name="Ma J."/>
        </authorList>
    </citation>
    <scope>NUCLEOTIDE SEQUENCE [LARGE SCALE GENOMIC DNA]</scope>
    <source>
        <strain evidence="8">CCUG 62945</strain>
    </source>
</reference>
<evidence type="ECO:0000313" key="8">
    <source>
        <dbReference type="Proteomes" id="UP001596473"/>
    </source>
</evidence>
<dbReference type="RefSeq" id="WP_380187135.1">
    <property type="nucleotide sequence ID" value="NZ_JBHTBQ010000011.1"/>
</dbReference>
<name>A0ABW2QWW9_9NEIS</name>
<keyword evidence="3 6" id="KW-0812">Transmembrane</keyword>
<comment type="subcellular location">
    <subcellularLocation>
        <location evidence="1">Cell membrane</location>
        <topology evidence="1">Multi-pass membrane protein</topology>
    </subcellularLocation>
</comment>
<keyword evidence="2" id="KW-1003">Cell membrane</keyword>
<dbReference type="InterPro" id="IPR001123">
    <property type="entry name" value="LeuE-type"/>
</dbReference>
<keyword evidence="8" id="KW-1185">Reference proteome</keyword>
<feature type="transmembrane region" description="Helical" evidence="6">
    <location>
        <begin position="42"/>
        <end position="67"/>
    </location>
</feature>
<evidence type="ECO:0000256" key="1">
    <source>
        <dbReference type="ARBA" id="ARBA00004651"/>
    </source>
</evidence>
<dbReference type="PANTHER" id="PTHR30086:SF20">
    <property type="entry name" value="ARGININE EXPORTER PROTEIN ARGO-RELATED"/>
    <property type="match status" value="1"/>
</dbReference>
<dbReference type="EMBL" id="JBHTBQ010000011">
    <property type="protein sequence ID" value="MFC7419574.1"/>
    <property type="molecule type" value="Genomic_DNA"/>
</dbReference>
<keyword evidence="4 6" id="KW-1133">Transmembrane helix</keyword>
<evidence type="ECO:0000256" key="5">
    <source>
        <dbReference type="ARBA" id="ARBA00023136"/>
    </source>
</evidence>
<dbReference type="PANTHER" id="PTHR30086">
    <property type="entry name" value="ARGININE EXPORTER PROTEIN ARGO"/>
    <property type="match status" value="1"/>
</dbReference>
<keyword evidence="5 6" id="KW-0472">Membrane</keyword>
<proteinExistence type="predicted"/>
<dbReference type="Proteomes" id="UP001596473">
    <property type="component" value="Unassembled WGS sequence"/>
</dbReference>
<feature type="transmembrane region" description="Helical" evidence="6">
    <location>
        <begin position="6"/>
        <end position="30"/>
    </location>
</feature>